<dbReference type="PROSITE" id="PS51257">
    <property type="entry name" value="PROKAR_LIPOPROTEIN"/>
    <property type="match status" value="1"/>
</dbReference>
<proteinExistence type="predicted"/>
<accession>A0A840SI12</accession>
<feature type="compositionally biased region" description="Acidic residues" evidence="1">
    <location>
        <begin position="258"/>
        <end position="267"/>
    </location>
</feature>
<gene>
    <name evidence="2" type="ORF">HNP77_001928</name>
</gene>
<evidence type="ECO:0000313" key="2">
    <source>
        <dbReference type="EMBL" id="MBB5219546.1"/>
    </source>
</evidence>
<feature type="region of interest" description="Disordered" evidence="1">
    <location>
        <begin position="244"/>
        <end position="267"/>
    </location>
</feature>
<protein>
    <recommendedName>
        <fullName evidence="4">Lipoprotein</fullName>
    </recommendedName>
</protein>
<dbReference type="AlphaFoldDB" id="A0A840SI12"/>
<organism evidence="2 3">
    <name type="scientific">Treponema rectale</name>
    <dbReference type="NCBI Taxonomy" id="744512"/>
    <lineage>
        <taxon>Bacteria</taxon>
        <taxon>Pseudomonadati</taxon>
        <taxon>Spirochaetota</taxon>
        <taxon>Spirochaetia</taxon>
        <taxon>Spirochaetales</taxon>
        <taxon>Treponemataceae</taxon>
        <taxon>Treponema</taxon>
    </lineage>
</organism>
<dbReference type="EMBL" id="JACHFR010000003">
    <property type="protein sequence ID" value="MBB5219546.1"/>
    <property type="molecule type" value="Genomic_DNA"/>
</dbReference>
<comment type="caution">
    <text evidence="2">The sequence shown here is derived from an EMBL/GenBank/DDBJ whole genome shotgun (WGS) entry which is preliminary data.</text>
</comment>
<reference evidence="2 3" key="1">
    <citation type="submission" date="2020-08" db="EMBL/GenBank/DDBJ databases">
        <title>Genomic Encyclopedia of Type Strains, Phase IV (KMG-IV): sequencing the most valuable type-strain genomes for metagenomic binning, comparative biology and taxonomic classification.</title>
        <authorList>
            <person name="Goeker M."/>
        </authorList>
    </citation>
    <scope>NUCLEOTIDE SEQUENCE [LARGE SCALE GENOMIC DNA]</scope>
    <source>
        <strain evidence="2 3">DSM 103679</strain>
    </source>
</reference>
<evidence type="ECO:0008006" key="4">
    <source>
        <dbReference type="Google" id="ProtNLM"/>
    </source>
</evidence>
<dbReference type="Proteomes" id="UP000578697">
    <property type="component" value="Unassembled WGS sequence"/>
</dbReference>
<name>A0A840SI12_9SPIR</name>
<dbReference type="RefSeq" id="WP_184652973.1">
    <property type="nucleotide sequence ID" value="NZ_JACHFR010000003.1"/>
</dbReference>
<keyword evidence="3" id="KW-1185">Reference proteome</keyword>
<evidence type="ECO:0000256" key="1">
    <source>
        <dbReference type="SAM" id="MobiDB-lite"/>
    </source>
</evidence>
<evidence type="ECO:0000313" key="3">
    <source>
        <dbReference type="Proteomes" id="UP000578697"/>
    </source>
</evidence>
<sequence length="267" mass="30162">MKIKNTILKMLMIMAAVIITGCSKTDKKNTSVQAQEPAEPEWNTDDGYICILFGHGFEEDSEKETVFLNRLEEKFGFEENGGLILPVFYEKDLNSRIWNFSDYISDKKIKGIIILGAPANTHKVLSSIQDSYEEGIPYNIFSLFPTDNSILGQEMTSNIVLEYELSIQDETEGRDVDQGPNEETTEIIINAIKYMSTLNEVLPVSWDLIENVKHITGTRTVRHYVDSIAPIPSMNHFLIKAPVTEGSDSEQSKNDGEVLPEEFDLEL</sequence>